<protein>
    <submittedName>
        <fullName evidence="1">Uncharacterized protein</fullName>
    </submittedName>
</protein>
<reference evidence="1" key="1">
    <citation type="journal article" date="2019" name="bioRxiv">
        <title>The Genome of the Zebra Mussel, Dreissena polymorpha: A Resource for Invasive Species Research.</title>
        <authorList>
            <person name="McCartney M.A."/>
            <person name="Auch B."/>
            <person name="Kono T."/>
            <person name="Mallez S."/>
            <person name="Zhang Y."/>
            <person name="Obille A."/>
            <person name="Becker A."/>
            <person name="Abrahante J.E."/>
            <person name="Garbe J."/>
            <person name="Badalamenti J.P."/>
            <person name="Herman A."/>
            <person name="Mangelson H."/>
            <person name="Liachko I."/>
            <person name="Sullivan S."/>
            <person name="Sone E.D."/>
            <person name="Koren S."/>
            <person name="Silverstein K.A.T."/>
            <person name="Beckman K.B."/>
            <person name="Gohl D.M."/>
        </authorList>
    </citation>
    <scope>NUCLEOTIDE SEQUENCE</scope>
    <source>
        <strain evidence="1">Duluth1</strain>
        <tissue evidence="1">Whole animal</tissue>
    </source>
</reference>
<evidence type="ECO:0000313" key="2">
    <source>
        <dbReference type="Proteomes" id="UP000828390"/>
    </source>
</evidence>
<proteinExistence type="predicted"/>
<evidence type="ECO:0000313" key="1">
    <source>
        <dbReference type="EMBL" id="KAH3831046.1"/>
    </source>
</evidence>
<keyword evidence="2" id="KW-1185">Reference proteome</keyword>
<name>A0A9D4H7I1_DREPO</name>
<reference evidence="1" key="2">
    <citation type="submission" date="2020-11" db="EMBL/GenBank/DDBJ databases">
        <authorList>
            <person name="McCartney M.A."/>
            <person name="Auch B."/>
            <person name="Kono T."/>
            <person name="Mallez S."/>
            <person name="Becker A."/>
            <person name="Gohl D.M."/>
            <person name="Silverstein K.A.T."/>
            <person name="Koren S."/>
            <person name="Bechman K.B."/>
            <person name="Herman A."/>
            <person name="Abrahante J.E."/>
            <person name="Garbe J."/>
        </authorList>
    </citation>
    <scope>NUCLEOTIDE SEQUENCE</scope>
    <source>
        <strain evidence="1">Duluth1</strain>
        <tissue evidence="1">Whole animal</tissue>
    </source>
</reference>
<gene>
    <name evidence="1" type="ORF">DPMN_104306</name>
</gene>
<comment type="caution">
    <text evidence="1">The sequence shown here is derived from an EMBL/GenBank/DDBJ whole genome shotgun (WGS) entry which is preliminary data.</text>
</comment>
<dbReference type="Proteomes" id="UP000828390">
    <property type="component" value="Unassembled WGS sequence"/>
</dbReference>
<organism evidence="1 2">
    <name type="scientific">Dreissena polymorpha</name>
    <name type="common">Zebra mussel</name>
    <name type="synonym">Mytilus polymorpha</name>
    <dbReference type="NCBI Taxonomy" id="45954"/>
    <lineage>
        <taxon>Eukaryota</taxon>
        <taxon>Metazoa</taxon>
        <taxon>Spiralia</taxon>
        <taxon>Lophotrochozoa</taxon>
        <taxon>Mollusca</taxon>
        <taxon>Bivalvia</taxon>
        <taxon>Autobranchia</taxon>
        <taxon>Heteroconchia</taxon>
        <taxon>Euheterodonta</taxon>
        <taxon>Imparidentia</taxon>
        <taxon>Neoheterodontei</taxon>
        <taxon>Myida</taxon>
        <taxon>Dreissenoidea</taxon>
        <taxon>Dreissenidae</taxon>
        <taxon>Dreissena</taxon>
    </lineage>
</organism>
<sequence>MSQLWLPTTISRQAAAGVGSRSLDAGAPMQTRQGTTVLAILTPSPQVTRLTCADEVIGDTLQILANTWNYQNNLIKLNSGNKSFKLYQQYKTNHHFNSCVPLLRQGILRQGSLSISQRWPEKRSPHRQMYEVPADSHLPPFIHGKLLQTSAGKTQIGNMCIYIFFIS</sequence>
<accession>A0A9D4H7I1</accession>
<dbReference type="EMBL" id="JAIWYP010000004">
    <property type="protein sequence ID" value="KAH3831046.1"/>
    <property type="molecule type" value="Genomic_DNA"/>
</dbReference>
<dbReference type="AlphaFoldDB" id="A0A9D4H7I1"/>